<dbReference type="PROSITE" id="PS50102">
    <property type="entry name" value="RRM"/>
    <property type="match status" value="2"/>
</dbReference>
<dbReference type="InterPro" id="IPR035979">
    <property type="entry name" value="RBD_domain_sf"/>
</dbReference>
<dbReference type="EMBL" id="JADGJW010000553">
    <property type="protein sequence ID" value="KAJ3215302.1"/>
    <property type="molecule type" value="Genomic_DNA"/>
</dbReference>
<accession>A0AAD5XZ35</accession>
<feature type="compositionally biased region" description="Polar residues" evidence="2">
    <location>
        <begin position="75"/>
        <end position="91"/>
    </location>
</feature>
<sequence length="552" mass="65393">MNGFLNKDASKLSFPSHLKDEDITKNNNVALLNQQLHTVSQENKTNFQNDQALDSYQIKLKEPKLNYILKRDRSLSPNIPSQKDTSTNSNSVNTYCDADVNHVNKNLVKINHKDLEEKEIMNLKNSTFETASNNVPSSRKKKQKLNEENFDGNITSKIMISNDASDLDSFESLSKRLQQEEELLATKSDLVCKYYSVFVGQLLDSHNENDLLKFFGNFVNVSKARIMRDKKSSKSLNCALIYFKNEEDVEEVLKKKYYEIERGVVIKVEPEKKKDKEKFTLFVRNLVEFQDEQWLENFFSKFGKVVNINLLKDKLSGKPKGCGFVYFDNKDDLEYVLSKRSFFIEQNRKSILVEREIKKSEEQTLYYINKKPLENCVKSNYNINEENGRLKCSESGYIEYKNYGDKHGMDLKHREKRICGKHERLRHSSSTHQYEHDILSNRYNDYIDSSMRYDYIDYRNMRYNNHCEEKYKEPPLSIHNETFRDIIGHHRIGYDDLRRNSKVSYFDSHGDPYSKYISPRIVYGDNYVRYRREDKSLKHPRIYRMDDSYFLY</sequence>
<dbReference type="InterPro" id="IPR000504">
    <property type="entry name" value="RRM_dom"/>
</dbReference>
<organism evidence="4 5">
    <name type="scientific">Clydaea vesicula</name>
    <dbReference type="NCBI Taxonomy" id="447962"/>
    <lineage>
        <taxon>Eukaryota</taxon>
        <taxon>Fungi</taxon>
        <taxon>Fungi incertae sedis</taxon>
        <taxon>Chytridiomycota</taxon>
        <taxon>Chytridiomycota incertae sedis</taxon>
        <taxon>Chytridiomycetes</taxon>
        <taxon>Lobulomycetales</taxon>
        <taxon>Lobulomycetaceae</taxon>
        <taxon>Clydaea</taxon>
    </lineage>
</organism>
<dbReference type="SMART" id="SM00360">
    <property type="entry name" value="RRM"/>
    <property type="match status" value="2"/>
</dbReference>
<keyword evidence="5" id="KW-1185">Reference proteome</keyword>
<reference evidence="4" key="1">
    <citation type="submission" date="2020-05" db="EMBL/GenBank/DDBJ databases">
        <title>Phylogenomic resolution of chytrid fungi.</title>
        <authorList>
            <person name="Stajich J.E."/>
            <person name="Amses K."/>
            <person name="Simmons R."/>
            <person name="Seto K."/>
            <person name="Myers J."/>
            <person name="Bonds A."/>
            <person name="Quandt C.A."/>
            <person name="Barry K."/>
            <person name="Liu P."/>
            <person name="Grigoriev I."/>
            <person name="Longcore J.E."/>
            <person name="James T.Y."/>
        </authorList>
    </citation>
    <scope>NUCLEOTIDE SEQUENCE</scope>
    <source>
        <strain evidence="4">JEL0476</strain>
    </source>
</reference>
<feature type="domain" description="RRM" evidence="3">
    <location>
        <begin position="279"/>
        <end position="364"/>
    </location>
</feature>
<dbReference type="PANTHER" id="PTHR15241">
    <property type="entry name" value="TRANSFORMER-2-RELATED"/>
    <property type="match status" value="1"/>
</dbReference>
<feature type="region of interest" description="Disordered" evidence="2">
    <location>
        <begin position="72"/>
        <end position="91"/>
    </location>
</feature>
<protein>
    <recommendedName>
        <fullName evidence="3">RRM domain-containing protein</fullName>
    </recommendedName>
</protein>
<name>A0AAD5XZ35_9FUNG</name>
<dbReference type="InterPro" id="IPR012677">
    <property type="entry name" value="Nucleotide-bd_a/b_plait_sf"/>
</dbReference>
<evidence type="ECO:0000313" key="5">
    <source>
        <dbReference type="Proteomes" id="UP001211065"/>
    </source>
</evidence>
<evidence type="ECO:0000313" key="4">
    <source>
        <dbReference type="EMBL" id="KAJ3215302.1"/>
    </source>
</evidence>
<dbReference type="AlphaFoldDB" id="A0AAD5XZ35"/>
<gene>
    <name evidence="4" type="ORF">HK099_006430</name>
</gene>
<dbReference type="SUPFAM" id="SSF54928">
    <property type="entry name" value="RNA-binding domain, RBD"/>
    <property type="match status" value="1"/>
</dbReference>
<dbReference type="CDD" id="cd00590">
    <property type="entry name" value="RRM_SF"/>
    <property type="match status" value="1"/>
</dbReference>
<dbReference type="Gene3D" id="3.30.70.330">
    <property type="match status" value="2"/>
</dbReference>
<dbReference type="Pfam" id="PF00076">
    <property type="entry name" value="RRM_1"/>
    <property type="match status" value="2"/>
</dbReference>
<keyword evidence="1" id="KW-0694">RNA-binding</keyword>
<evidence type="ECO:0000256" key="2">
    <source>
        <dbReference type="SAM" id="MobiDB-lite"/>
    </source>
</evidence>
<evidence type="ECO:0000256" key="1">
    <source>
        <dbReference type="PROSITE-ProRule" id="PRU00176"/>
    </source>
</evidence>
<dbReference type="PANTHER" id="PTHR15241:SF304">
    <property type="entry name" value="RRM DOMAIN-CONTAINING PROTEIN"/>
    <property type="match status" value="1"/>
</dbReference>
<evidence type="ECO:0000259" key="3">
    <source>
        <dbReference type="PROSITE" id="PS50102"/>
    </source>
</evidence>
<dbReference type="GO" id="GO:0003723">
    <property type="term" value="F:RNA binding"/>
    <property type="evidence" value="ECO:0007669"/>
    <property type="project" value="UniProtKB-UniRule"/>
</dbReference>
<dbReference type="Proteomes" id="UP001211065">
    <property type="component" value="Unassembled WGS sequence"/>
</dbReference>
<proteinExistence type="predicted"/>
<feature type="domain" description="RRM" evidence="3">
    <location>
        <begin position="195"/>
        <end position="273"/>
    </location>
</feature>
<comment type="caution">
    <text evidence="4">The sequence shown here is derived from an EMBL/GenBank/DDBJ whole genome shotgun (WGS) entry which is preliminary data.</text>
</comment>